<dbReference type="InterPro" id="IPR012910">
    <property type="entry name" value="Plug_dom"/>
</dbReference>
<evidence type="ECO:0000256" key="7">
    <source>
        <dbReference type="PROSITE-ProRule" id="PRU01360"/>
    </source>
</evidence>
<dbReference type="Gene3D" id="2.170.130.10">
    <property type="entry name" value="TonB-dependent receptor, plug domain"/>
    <property type="match status" value="1"/>
</dbReference>
<evidence type="ECO:0000259" key="9">
    <source>
        <dbReference type="Pfam" id="PF07715"/>
    </source>
</evidence>
<dbReference type="Gene3D" id="2.40.170.20">
    <property type="entry name" value="TonB-dependent receptor, beta-barrel domain"/>
    <property type="match status" value="1"/>
</dbReference>
<evidence type="ECO:0000256" key="8">
    <source>
        <dbReference type="SAM" id="SignalP"/>
    </source>
</evidence>
<comment type="subcellular location">
    <subcellularLocation>
        <location evidence="1 7">Cell outer membrane</location>
        <topology evidence="1 7">Multi-pass membrane protein</topology>
    </subcellularLocation>
</comment>
<comment type="similarity">
    <text evidence="7">Belongs to the TonB-dependent receptor family.</text>
</comment>
<keyword evidence="5 7" id="KW-0472">Membrane</keyword>
<dbReference type="NCBIfam" id="TIGR04057">
    <property type="entry name" value="SusC_RagA_signa"/>
    <property type="match status" value="1"/>
</dbReference>
<dbReference type="InterPro" id="IPR023997">
    <property type="entry name" value="TonB-dep_OMP_SusC/RagA_CS"/>
</dbReference>
<dbReference type="Pfam" id="PF13715">
    <property type="entry name" value="CarbopepD_reg_2"/>
    <property type="match status" value="1"/>
</dbReference>
<keyword evidence="3 7" id="KW-1134">Transmembrane beta strand</keyword>
<evidence type="ECO:0000256" key="5">
    <source>
        <dbReference type="ARBA" id="ARBA00023136"/>
    </source>
</evidence>
<evidence type="ECO:0000256" key="2">
    <source>
        <dbReference type="ARBA" id="ARBA00022448"/>
    </source>
</evidence>
<keyword evidence="8" id="KW-0732">Signal</keyword>
<name>A0A948TMS2_9BACT</name>
<feature type="domain" description="TonB-dependent receptor plug" evidence="9">
    <location>
        <begin position="129"/>
        <end position="255"/>
    </location>
</feature>
<comment type="caution">
    <text evidence="10">The sequence shown here is derived from an EMBL/GenBank/DDBJ whole genome shotgun (WGS) entry which is preliminary data.</text>
</comment>
<organism evidence="10 11">
    <name type="scientific">Candidatus Phocaeicola excrementipullorum</name>
    <dbReference type="NCBI Taxonomy" id="2838731"/>
    <lineage>
        <taxon>Bacteria</taxon>
        <taxon>Pseudomonadati</taxon>
        <taxon>Bacteroidota</taxon>
        <taxon>Bacteroidia</taxon>
        <taxon>Bacteroidales</taxon>
        <taxon>Bacteroidaceae</taxon>
        <taxon>Phocaeicola</taxon>
    </lineage>
</organism>
<evidence type="ECO:0000256" key="4">
    <source>
        <dbReference type="ARBA" id="ARBA00022692"/>
    </source>
</evidence>
<dbReference type="NCBIfam" id="TIGR04056">
    <property type="entry name" value="OMP_RagA_SusC"/>
    <property type="match status" value="1"/>
</dbReference>
<accession>A0A948TMS2</accession>
<dbReference type="EMBL" id="JAHLFJ010000047">
    <property type="protein sequence ID" value="MBU3855955.1"/>
    <property type="molecule type" value="Genomic_DNA"/>
</dbReference>
<dbReference type="PROSITE" id="PS52016">
    <property type="entry name" value="TONB_DEPENDENT_REC_3"/>
    <property type="match status" value="1"/>
</dbReference>
<dbReference type="GO" id="GO:0009279">
    <property type="term" value="C:cell outer membrane"/>
    <property type="evidence" value="ECO:0007669"/>
    <property type="project" value="UniProtKB-SubCell"/>
</dbReference>
<evidence type="ECO:0000256" key="1">
    <source>
        <dbReference type="ARBA" id="ARBA00004571"/>
    </source>
</evidence>
<dbReference type="AlphaFoldDB" id="A0A948TMS2"/>
<dbReference type="SUPFAM" id="SSF56935">
    <property type="entry name" value="Porins"/>
    <property type="match status" value="1"/>
</dbReference>
<reference evidence="10" key="2">
    <citation type="submission" date="2021-04" db="EMBL/GenBank/DDBJ databases">
        <authorList>
            <person name="Gilroy R."/>
        </authorList>
    </citation>
    <scope>NUCLEOTIDE SEQUENCE</scope>
    <source>
        <strain evidence="10">8470</strain>
    </source>
</reference>
<evidence type="ECO:0000256" key="3">
    <source>
        <dbReference type="ARBA" id="ARBA00022452"/>
    </source>
</evidence>
<proteinExistence type="inferred from homology"/>
<dbReference type="InterPro" id="IPR037066">
    <property type="entry name" value="Plug_dom_sf"/>
</dbReference>
<dbReference type="InterPro" id="IPR036942">
    <property type="entry name" value="Beta-barrel_TonB_sf"/>
</dbReference>
<sequence>MTKKLFGISLCLLINLFARAYAGDRIVTGVVISGEDDQPLVGASVYVPAEELKRVGDNRTVVATITDIDGKFSLSVPDKVTGLGFKYIGFEDLHIKLKEGKNDYRVILQPMSHMLEDVVVTGYQELERRKLTAAISKVEVTESMVGASTSIDQALAGQIAGVSVTSVSGAPGAPARIRIRGTASLNGTQDPLWVLDGIPLEGTDIPAMDANNANDIVNIGQSSVAGLSPNDIENITILKDAAATAIYGARAANGVIIITTKRGRTGKPVVNFNTKLTYTPNLDTSRLNLLNADEKVNLELQLMKEKPFLMWDIIEYPVFREKGEVAAILKANDELALYREQGWDALSPETQEAINRLRGINTDWNDILFRDAVTQEYNFSISGGTEKVTYYNSLGYTIENGNVPGVSMKRFNLTSKTSYQVNKILRLGISVFANRRKNTSFVSDTYGLINPVYYSRIASPYFQPFDKEGNYLYDYDVLEGSERDEKQGFNIFEERANTGNESVTTAINSIFNVDLRFNDQWKVSSQVGVQWDQLAKEEYVGKNTYNMRNQRENNTYYKNGTRIYLIPEGGMLRNTSSTTSQITWKLQGEYKNTFGNIHDVQVMAGSEIRKNWLENTASTGYGYDPKTLTFQNIVFPDESRANDWKLKSKSYQENAFASFYANGSYTLMNRYTFGASVRLDGSDLFGVDKKYRFLPIYSASALWRISNETFMQEAKWLDNLALRFSYGLQGNIDKNTSPFLVGIYDNVSLLPGFGSEQSIAINSAPNSKLRWEKTATYNVGLDFSVLNQAINLSVDYYHRKGTDLIGSKMLPLENGFSTMTINWASMRNEGVEVNLQTRNIATKDFSWYTTFNFAYNQNEVLKVITEKDQTTPSLEGYPVGAIFALKTKGIDKETGQILLEDKQGNAVTVEEMFKMTDTGAGDASYNIGATVEEQRDMYTYAGTTDAPYTGGFLNTLSYKNWELNINFSFNFGAHVRTSPSYSITDFDLGRNVNRDILDRWTPENPNGTLPALATQRTNPADYYLFNSRRDIYNSLDIWVKKLNYARLQNLRLAYRLPSEWTHKLRIGDATVAIEARNLFVISSDYSNYMDPESMGNLYSTPIPKSVTFNLNLNF</sequence>
<evidence type="ECO:0000313" key="11">
    <source>
        <dbReference type="Proteomes" id="UP000784286"/>
    </source>
</evidence>
<keyword evidence="6 7" id="KW-0998">Cell outer membrane</keyword>
<dbReference type="InterPro" id="IPR008969">
    <property type="entry name" value="CarboxyPept-like_regulatory"/>
</dbReference>
<dbReference type="InterPro" id="IPR023996">
    <property type="entry name" value="TonB-dep_OMP_SusC/RagA"/>
</dbReference>
<dbReference type="Pfam" id="PF07715">
    <property type="entry name" value="Plug"/>
    <property type="match status" value="1"/>
</dbReference>
<gene>
    <name evidence="10" type="ORF">H9928_05250</name>
</gene>
<evidence type="ECO:0000313" key="10">
    <source>
        <dbReference type="EMBL" id="MBU3855955.1"/>
    </source>
</evidence>
<feature type="chain" id="PRO_5037694641" evidence="8">
    <location>
        <begin position="23"/>
        <end position="1114"/>
    </location>
</feature>
<dbReference type="Proteomes" id="UP000784286">
    <property type="component" value="Unassembled WGS sequence"/>
</dbReference>
<dbReference type="SUPFAM" id="SSF49464">
    <property type="entry name" value="Carboxypeptidase regulatory domain-like"/>
    <property type="match status" value="1"/>
</dbReference>
<protein>
    <submittedName>
        <fullName evidence="10">SusC/RagA family TonB-linked outer membrane protein</fullName>
    </submittedName>
</protein>
<feature type="signal peptide" evidence="8">
    <location>
        <begin position="1"/>
        <end position="22"/>
    </location>
</feature>
<keyword evidence="2 7" id="KW-0813">Transport</keyword>
<reference evidence="10" key="1">
    <citation type="journal article" date="2021" name="PeerJ">
        <title>Extensive microbial diversity within the chicken gut microbiome revealed by metagenomics and culture.</title>
        <authorList>
            <person name="Gilroy R."/>
            <person name="Ravi A."/>
            <person name="Getino M."/>
            <person name="Pursley I."/>
            <person name="Horton D.L."/>
            <person name="Alikhan N.F."/>
            <person name="Baker D."/>
            <person name="Gharbi K."/>
            <person name="Hall N."/>
            <person name="Watson M."/>
            <person name="Adriaenssens E.M."/>
            <person name="Foster-Nyarko E."/>
            <person name="Jarju S."/>
            <person name="Secka A."/>
            <person name="Antonio M."/>
            <person name="Oren A."/>
            <person name="Chaudhuri R.R."/>
            <person name="La Ragione R."/>
            <person name="Hildebrand F."/>
            <person name="Pallen M.J."/>
        </authorList>
    </citation>
    <scope>NUCLEOTIDE SEQUENCE</scope>
    <source>
        <strain evidence="10">8470</strain>
    </source>
</reference>
<keyword evidence="4 7" id="KW-0812">Transmembrane</keyword>
<dbReference type="InterPro" id="IPR039426">
    <property type="entry name" value="TonB-dep_rcpt-like"/>
</dbReference>
<evidence type="ECO:0000256" key="6">
    <source>
        <dbReference type="ARBA" id="ARBA00023237"/>
    </source>
</evidence>